<reference evidence="3" key="2">
    <citation type="journal article" date="2023" name="MicrobiologyOpen">
        <title>Genomics of the tumorigenes clade of the family Rhizobiaceae and description of Rhizobium rhododendri sp. nov.</title>
        <authorList>
            <person name="Kuzmanovic N."/>
            <person name="diCenzo G.C."/>
            <person name="Bunk B."/>
            <person name="Sproeer C."/>
            <person name="Fruehling A."/>
            <person name="Neumann-Schaal M."/>
            <person name="Overmann J."/>
            <person name="Smalla K."/>
        </authorList>
    </citation>
    <scope>NUCLEOTIDE SEQUENCE [LARGE SCALE GENOMIC DNA]</scope>
    <source>
        <strain evidence="3">1078</strain>
    </source>
</reference>
<dbReference type="InterPro" id="IPR050464">
    <property type="entry name" value="Zeta_carotene_desat/Oxidored"/>
</dbReference>
<dbReference type="GO" id="GO:0016491">
    <property type="term" value="F:oxidoreductase activity"/>
    <property type="evidence" value="ECO:0007669"/>
    <property type="project" value="InterPro"/>
</dbReference>
<gene>
    <name evidence="2" type="ORF">PR017_05980</name>
</gene>
<dbReference type="KEGG" id="rtu:PR017_05980"/>
<dbReference type="PANTHER" id="PTHR42923">
    <property type="entry name" value="PROTOPORPHYRINOGEN OXIDASE"/>
    <property type="match status" value="1"/>
</dbReference>
<protein>
    <submittedName>
        <fullName evidence="2">FAD-dependent oxidoreductase</fullName>
    </submittedName>
</protein>
<dbReference type="Proteomes" id="UP000249499">
    <property type="component" value="Chromosome"/>
</dbReference>
<dbReference type="RefSeq" id="WP_111220738.1">
    <property type="nucleotide sequence ID" value="NZ_CP117255.1"/>
</dbReference>
<dbReference type="SUPFAM" id="SSF51905">
    <property type="entry name" value="FAD/NAD(P)-binding domain"/>
    <property type="match status" value="1"/>
</dbReference>
<dbReference type="EMBL" id="CP117255">
    <property type="protein sequence ID" value="WFR96671.1"/>
    <property type="molecule type" value="Genomic_DNA"/>
</dbReference>
<name>A0AAF1KVM9_9HYPH</name>
<keyword evidence="3" id="KW-1185">Reference proteome</keyword>
<evidence type="ECO:0000259" key="1">
    <source>
        <dbReference type="Pfam" id="PF01593"/>
    </source>
</evidence>
<dbReference type="AlphaFoldDB" id="A0AAF1KVM9"/>
<reference evidence="2 3" key="1">
    <citation type="journal article" date="2018" name="Sci. Rep.">
        <title>Rhizobium tumorigenes sp. nov., a novel plant tumorigenic bacterium isolated from cane gall tumors on thornless blackberry.</title>
        <authorList>
            <person name="Kuzmanovi N."/>
            <person name="Smalla K."/>
            <person name="Gronow S."/>
            <person name="PuBawska J."/>
        </authorList>
    </citation>
    <scope>NUCLEOTIDE SEQUENCE [LARGE SCALE GENOMIC DNA]</scope>
    <source>
        <strain evidence="2 3">1078</strain>
    </source>
</reference>
<feature type="domain" description="Amine oxidase" evidence="1">
    <location>
        <begin position="26"/>
        <end position="302"/>
    </location>
</feature>
<accession>A0AAF1KVM9</accession>
<dbReference type="PANTHER" id="PTHR42923:SF17">
    <property type="entry name" value="AMINE OXIDASE DOMAIN-CONTAINING PROTEIN"/>
    <property type="match status" value="1"/>
</dbReference>
<evidence type="ECO:0000313" key="3">
    <source>
        <dbReference type="Proteomes" id="UP000249499"/>
    </source>
</evidence>
<proteinExistence type="predicted"/>
<dbReference type="Pfam" id="PF01593">
    <property type="entry name" value="Amino_oxidase"/>
    <property type="match status" value="1"/>
</dbReference>
<dbReference type="Gene3D" id="3.50.50.60">
    <property type="entry name" value="FAD/NAD(P)-binding domain"/>
    <property type="match status" value="1"/>
</dbReference>
<dbReference type="InterPro" id="IPR036188">
    <property type="entry name" value="FAD/NAD-bd_sf"/>
</dbReference>
<organism evidence="2 3">
    <name type="scientific">Rhizobium tumorigenes</name>
    <dbReference type="NCBI Taxonomy" id="2041385"/>
    <lineage>
        <taxon>Bacteria</taxon>
        <taxon>Pseudomonadati</taxon>
        <taxon>Pseudomonadota</taxon>
        <taxon>Alphaproteobacteria</taxon>
        <taxon>Hyphomicrobiales</taxon>
        <taxon>Rhizobiaceae</taxon>
        <taxon>Rhizobium/Agrobacterium group</taxon>
        <taxon>Rhizobium</taxon>
    </lineage>
</organism>
<dbReference type="InterPro" id="IPR002937">
    <property type="entry name" value="Amino_oxidase"/>
</dbReference>
<evidence type="ECO:0000313" key="2">
    <source>
        <dbReference type="EMBL" id="WFR96671.1"/>
    </source>
</evidence>
<sequence>MNALFADPGHHGAHRMKIAVIGSGVSGTSAAWALHPVHDVTLYEKADRAGGHTATVDIDYDGTPISVDTGFIVYNEQNYPNLTALFSELGVKTHASNMSFALSLDRGRMEWSGDNLGTLFAQKRNLLRPSFLWMVREIMRFNKTCLTDRAAGHLAERSIGDYLDWRGFSPGFTNNYLIPMAAAIWSTPAAQMLDFPAEHFVNFFDNHRLIYLKQHQWRTVTGGSRNYLEKLLSPLGDRLKLSCGIRGVQRRDDHVLITDEHGREAIYDKVIFAAHSNQTLAMLKDATPEERRLLGAVPYGPNRVVLHRDLALMPKRRKVWASWNYLRSSAGEGENGCAVSYWMNRLQGIRDDHPLFVTLNPDREPDPSKVFAEYSYDHPQFNGGSMDAQAQLASIQGRNHSHFAGAWTGYGFHEDGLTSGLAAAEALGRVIPWRAPRQAAVRAKQELEVLV</sequence>